<comment type="caution">
    <text evidence="1">The sequence shown here is derived from an EMBL/GenBank/DDBJ whole genome shotgun (WGS) entry which is preliminary data.</text>
</comment>
<evidence type="ECO:0000313" key="2">
    <source>
        <dbReference type="Proteomes" id="UP001162992"/>
    </source>
</evidence>
<protein>
    <submittedName>
        <fullName evidence="1">Uncharacterized protein</fullName>
    </submittedName>
</protein>
<reference evidence="2" key="1">
    <citation type="journal article" date="2024" name="Proc. Natl. Acad. Sci. U.S.A.">
        <title>Extraordinary preservation of gene collinearity over three hundred million years revealed in homosporous lycophytes.</title>
        <authorList>
            <person name="Li C."/>
            <person name="Wickell D."/>
            <person name="Kuo L.Y."/>
            <person name="Chen X."/>
            <person name="Nie B."/>
            <person name="Liao X."/>
            <person name="Peng D."/>
            <person name="Ji J."/>
            <person name="Jenkins J."/>
            <person name="Williams M."/>
            <person name="Shu S."/>
            <person name="Plott C."/>
            <person name="Barry K."/>
            <person name="Rajasekar S."/>
            <person name="Grimwood J."/>
            <person name="Han X."/>
            <person name="Sun S."/>
            <person name="Hou Z."/>
            <person name="He W."/>
            <person name="Dai G."/>
            <person name="Sun C."/>
            <person name="Schmutz J."/>
            <person name="Leebens-Mack J.H."/>
            <person name="Li F.W."/>
            <person name="Wang L."/>
        </authorList>
    </citation>
    <scope>NUCLEOTIDE SEQUENCE [LARGE SCALE GENOMIC DNA]</scope>
    <source>
        <strain evidence="2">cv. PW_Plant_1</strain>
    </source>
</reference>
<sequence>METPASMRRITRSQAKQAPKPSASKLPTNRRALKDLTNESPVSGLADSVSDATTPCAKHCLQSEPTKDAAPAPASNGTPVGEDVLRSQVQSLLEKISADRLTPLPPVMKHLSQITGFVPSPSSLLAPTPANTPAGWPSTATEPIANSCDTLPISIAVQENLQVKSLSSIQEGSLLPSDEQARAGSIPVSKSLRQSNYERKADDQIAPLSEEPVGRSLLFESPMSVPVSANNEVSSPKPSISSPKQSCSSSLQFHQVRELEDDEASNWSLMVNVSSPQDAKYTLAEAKPTSCDEELNPALWEQRSNNSSVYEETADEKYSSDDDKNNQEYDNYSSCDSKGYEEDEEEEEAEEDEALCDELCYGVGNMNIKEGKGELRGLPPFSGKHIRFNYNSDDEMEGEVVTSSNSAGELRSPGVVKLKGLPTPRGKHLRFKENATPSKN</sequence>
<name>A0ACC2AQL9_DIPCM</name>
<gene>
    <name evidence="1" type="ORF">O6H91_20G057900</name>
</gene>
<dbReference type="Proteomes" id="UP001162992">
    <property type="component" value="Chromosome 20"/>
</dbReference>
<evidence type="ECO:0000313" key="1">
    <source>
        <dbReference type="EMBL" id="KAJ7519844.1"/>
    </source>
</evidence>
<proteinExistence type="predicted"/>
<dbReference type="EMBL" id="CM055111">
    <property type="protein sequence ID" value="KAJ7519844.1"/>
    <property type="molecule type" value="Genomic_DNA"/>
</dbReference>
<organism evidence="1 2">
    <name type="scientific">Diphasiastrum complanatum</name>
    <name type="common">Issler's clubmoss</name>
    <name type="synonym">Lycopodium complanatum</name>
    <dbReference type="NCBI Taxonomy" id="34168"/>
    <lineage>
        <taxon>Eukaryota</taxon>
        <taxon>Viridiplantae</taxon>
        <taxon>Streptophyta</taxon>
        <taxon>Embryophyta</taxon>
        <taxon>Tracheophyta</taxon>
        <taxon>Lycopodiopsida</taxon>
        <taxon>Lycopodiales</taxon>
        <taxon>Lycopodiaceae</taxon>
        <taxon>Lycopodioideae</taxon>
        <taxon>Diphasiastrum</taxon>
    </lineage>
</organism>
<keyword evidence="2" id="KW-1185">Reference proteome</keyword>
<accession>A0ACC2AQL9</accession>